<keyword evidence="5" id="KW-0949">S-adenosyl-L-methionine</keyword>
<evidence type="ECO:0000313" key="13">
    <source>
        <dbReference type="Proteomes" id="UP000000447"/>
    </source>
</evidence>
<dbReference type="InterPro" id="IPR034405">
    <property type="entry name" value="F420"/>
</dbReference>
<reference evidence="12 13" key="1">
    <citation type="journal article" date="2009" name="PLoS ONE">
        <title>Complete genome sequence of the aerobic CO-oxidizing thermophile Thermomicrobium roseum.</title>
        <authorList>
            <person name="Wu D."/>
            <person name="Raymond J."/>
            <person name="Wu M."/>
            <person name="Chatterji S."/>
            <person name="Ren Q."/>
            <person name="Graham J.E."/>
            <person name="Bryant D.A."/>
            <person name="Robb F."/>
            <person name="Colman A."/>
            <person name="Tallon L.J."/>
            <person name="Badger J.H."/>
            <person name="Madupu R."/>
            <person name="Ward N.L."/>
            <person name="Eisen J.A."/>
        </authorList>
    </citation>
    <scope>NUCLEOTIDE SEQUENCE [LARGE SCALE GENOMIC DNA]</scope>
    <source>
        <strain evidence="13">ATCC 27502 / DSM 5159 / P-2</strain>
        <plasmid evidence="12">unnamed</plasmid>
    </source>
</reference>
<evidence type="ECO:0000256" key="9">
    <source>
        <dbReference type="ARBA" id="ARBA00023239"/>
    </source>
</evidence>
<evidence type="ECO:0000256" key="2">
    <source>
        <dbReference type="ARBA" id="ARBA00004712"/>
    </source>
</evidence>
<dbReference type="NCBIfam" id="TIGR03550">
    <property type="entry name" value="F420_cofG"/>
    <property type="match status" value="1"/>
</dbReference>
<evidence type="ECO:0000256" key="6">
    <source>
        <dbReference type="ARBA" id="ARBA00022723"/>
    </source>
</evidence>
<comment type="catalytic activity">
    <reaction evidence="10">
        <text>5-amino-5-(4-hydroxybenzyl)-6-(D-ribitylimino)-5,6-dihydrouracil + S-adenosyl-L-methionine = 7,8-didemethyl-8-hydroxy-5-deazariboflavin + 5'-deoxyadenosine + L-methionine + NH4(+) + H(+)</text>
        <dbReference type="Rhea" id="RHEA:55204"/>
        <dbReference type="ChEBI" id="CHEBI:15378"/>
        <dbReference type="ChEBI" id="CHEBI:17319"/>
        <dbReference type="ChEBI" id="CHEBI:28938"/>
        <dbReference type="ChEBI" id="CHEBI:57844"/>
        <dbReference type="ChEBI" id="CHEBI:59789"/>
        <dbReference type="ChEBI" id="CHEBI:59904"/>
        <dbReference type="ChEBI" id="CHEBI:85936"/>
        <dbReference type="EC" id="4.3.1.32"/>
    </reaction>
</comment>
<dbReference type="SMART" id="SM00729">
    <property type="entry name" value="Elp3"/>
    <property type="match status" value="1"/>
</dbReference>
<evidence type="ECO:0000256" key="4">
    <source>
        <dbReference type="ARBA" id="ARBA00022485"/>
    </source>
</evidence>
<dbReference type="KEGG" id="tro:trd_A0900"/>
<evidence type="ECO:0000256" key="10">
    <source>
        <dbReference type="ARBA" id="ARBA00048974"/>
    </source>
</evidence>
<dbReference type="NCBIfam" id="NF004884">
    <property type="entry name" value="PRK06245.1"/>
    <property type="match status" value="1"/>
</dbReference>
<dbReference type="HOGENOM" id="CLU_054174_0_0_0"/>
<feature type="domain" description="Radical SAM core" evidence="11">
    <location>
        <begin position="63"/>
        <end position="310"/>
    </location>
</feature>
<keyword evidence="12" id="KW-0614">Plasmid</keyword>
<keyword evidence="7" id="KW-0408">Iron</keyword>
<evidence type="ECO:0000256" key="3">
    <source>
        <dbReference type="ARBA" id="ARBA00012126"/>
    </source>
</evidence>
<dbReference type="EC" id="4.3.1.32" evidence="3"/>
<name>B9L536_THERP</name>
<keyword evidence="4" id="KW-0004">4Fe-4S</keyword>
<dbReference type="SUPFAM" id="SSF102114">
    <property type="entry name" value="Radical SAM enzymes"/>
    <property type="match status" value="1"/>
</dbReference>
<keyword evidence="13" id="KW-1185">Reference proteome</keyword>
<dbReference type="InterPro" id="IPR019939">
    <property type="entry name" value="CofG_family"/>
</dbReference>
<dbReference type="EMBL" id="CP001276">
    <property type="protein sequence ID" value="ACM06813.1"/>
    <property type="molecule type" value="Genomic_DNA"/>
</dbReference>
<dbReference type="SFLD" id="SFLDG01388">
    <property type="entry name" value="7_8-didemethyl-8-hydroxy-5-dea"/>
    <property type="match status" value="1"/>
</dbReference>
<dbReference type="Pfam" id="PF04055">
    <property type="entry name" value="Radical_SAM"/>
    <property type="match status" value="1"/>
</dbReference>
<evidence type="ECO:0000256" key="7">
    <source>
        <dbReference type="ARBA" id="ARBA00023004"/>
    </source>
</evidence>
<gene>
    <name evidence="12" type="primary">cofG</name>
    <name evidence="12" type="ordered locus">trd_A0900</name>
</gene>
<evidence type="ECO:0000256" key="1">
    <source>
        <dbReference type="ARBA" id="ARBA00001966"/>
    </source>
</evidence>
<dbReference type="AlphaFoldDB" id="B9L536"/>
<dbReference type="SFLD" id="SFLDG01064">
    <property type="entry name" value="F420__menaquinone_cofactor_bio"/>
    <property type="match status" value="1"/>
</dbReference>
<accession>B9L536</accession>
<comment type="cofactor">
    <cofactor evidence="1">
        <name>[4Fe-4S] cluster</name>
        <dbReference type="ChEBI" id="CHEBI:49883"/>
    </cofactor>
</comment>
<dbReference type="PANTHER" id="PTHR43076:SF15">
    <property type="entry name" value="7,8-DIDEMETHYL-8-HYDROXY-5-DEAZARIBOFLAVIN SYNTHASE"/>
    <property type="match status" value="1"/>
</dbReference>
<dbReference type="InterPro" id="IPR013785">
    <property type="entry name" value="Aldolase_TIM"/>
</dbReference>
<dbReference type="Proteomes" id="UP000000447">
    <property type="component" value="Plasmid unnamed"/>
</dbReference>
<dbReference type="PROSITE" id="PS51918">
    <property type="entry name" value="RADICAL_SAM"/>
    <property type="match status" value="1"/>
</dbReference>
<evidence type="ECO:0000313" key="12">
    <source>
        <dbReference type="EMBL" id="ACM06813.1"/>
    </source>
</evidence>
<dbReference type="SFLD" id="SFLDF00294">
    <property type="entry name" value="7_8-didemethyl-8-hydroxy-5-dea"/>
    <property type="match status" value="1"/>
</dbReference>
<dbReference type="HAMAP" id="MF_01611">
    <property type="entry name" value="FO_synth_sub1"/>
    <property type="match status" value="1"/>
</dbReference>
<dbReference type="InterPro" id="IPR006638">
    <property type="entry name" value="Elp3/MiaA/NifB-like_rSAM"/>
</dbReference>
<keyword evidence="8" id="KW-0411">Iron-sulfur</keyword>
<protein>
    <recommendedName>
        <fullName evidence="3">7,8-didemethyl-8-hydroxy-5-deazariboflavin synthase</fullName>
        <ecNumber evidence="3">4.3.1.32</ecNumber>
    </recommendedName>
</protein>
<dbReference type="GO" id="GO:0046872">
    <property type="term" value="F:metal ion binding"/>
    <property type="evidence" value="ECO:0007669"/>
    <property type="project" value="UniProtKB-KW"/>
</dbReference>
<dbReference type="GO" id="GO:0016765">
    <property type="term" value="F:transferase activity, transferring alkyl or aryl (other than methyl) groups"/>
    <property type="evidence" value="ECO:0007669"/>
    <property type="project" value="InterPro"/>
</dbReference>
<evidence type="ECO:0000259" key="11">
    <source>
        <dbReference type="PROSITE" id="PS51918"/>
    </source>
</evidence>
<dbReference type="PANTHER" id="PTHR43076">
    <property type="entry name" value="FO SYNTHASE (COFH)"/>
    <property type="match status" value="1"/>
</dbReference>
<evidence type="ECO:0000256" key="8">
    <source>
        <dbReference type="ARBA" id="ARBA00023014"/>
    </source>
</evidence>
<dbReference type="GO" id="GO:0051539">
    <property type="term" value="F:4 iron, 4 sulfur cluster binding"/>
    <property type="evidence" value="ECO:0007669"/>
    <property type="project" value="UniProtKB-KW"/>
</dbReference>
<dbReference type="CDD" id="cd01335">
    <property type="entry name" value="Radical_SAM"/>
    <property type="match status" value="1"/>
</dbReference>
<dbReference type="UniPathway" id="UPA00072"/>
<dbReference type="SFLD" id="SFLDS00029">
    <property type="entry name" value="Radical_SAM"/>
    <property type="match status" value="1"/>
</dbReference>
<dbReference type="eggNOG" id="COG1060">
    <property type="taxonomic scope" value="Bacteria"/>
</dbReference>
<dbReference type="InterPro" id="IPR007197">
    <property type="entry name" value="rSAM"/>
</dbReference>
<organism evidence="12 13">
    <name type="scientific">Thermomicrobium roseum (strain ATCC 27502 / DSM 5159 / P-2)</name>
    <dbReference type="NCBI Taxonomy" id="309801"/>
    <lineage>
        <taxon>Bacteria</taxon>
        <taxon>Pseudomonadati</taxon>
        <taxon>Thermomicrobiota</taxon>
        <taxon>Thermomicrobia</taxon>
        <taxon>Thermomicrobiales</taxon>
        <taxon>Thermomicrobiaceae</taxon>
        <taxon>Thermomicrobium</taxon>
    </lineage>
</organism>
<keyword evidence="9" id="KW-0456">Lyase</keyword>
<keyword evidence="6" id="KW-0479">Metal-binding</keyword>
<dbReference type="InterPro" id="IPR058240">
    <property type="entry name" value="rSAM_sf"/>
</dbReference>
<dbReference type="GO" id="GO:0044689">
    <property type="term" value="F:7,8-didemethyl-8-hydroxy-5-deazariboflavin synthase activity"/>
    <property type="evidence" value="ECO:0007669"/>
    <property type="project" value="UniProtKB-EC"/>
</dbReference>
<proteinExistence type="inferred from homology"/>
<geneLocation type="plasmid" evidence="13">
    <name>Tros</name>
</geneLocation>
<evidence type="ECO:0000256" key="5">
    <source>
        <dbReference type="ARBA" id="ARBA00022691"/>
    </source>
</evidence>
<sequence>MVICFRTANAVDPAMERAVADAVDRGCLDPAAARRLIAAEAPLLLLLLEAASLVRERRSGRTITYSRKVFLPLTNLCRDQCAYCTFVRRPSDPRAHTMTPEEVLAVAEAGRAAGCKEALFSLGDKPELRYASYRQWLAARGYSRTIEYLRDMCALVLEQTGLLPHANPGVMSEDDLALLRPVTASMGLMLESTSERLLERGGAHRGCPDKVPAVRLATLEAAGRLRVPFTTGILIGIGETLEERVEALYAIRELQDRYGHIQEVIVQNFRRKPDIRMRDWPEPTLLDMLRTIAVARLILGTTTAVQAPPNLMPDGYEAYLLAGLDDWGGISPVTRDYINPERAWPHLRELKARTEASGLQLRERLAVYPGFIRRGEEFLDPAIRNRVAALVDPGGLVPREKELW</sequence>
<comment type="pathway">
    <text evidence="2">Cofactor biosynthesis; coenzyme F0 biosynthesis.</text>
</comment>
<dbReference type="Gene3D" id="3.20.20.70">
    <property type="entry name" value="Aldolase class I"/>
    <property type="match status" value="1"/>
</dbReference>